<dbReference type="OrthoDB" id="8450665at2"/>
<dbReference type="RefSeq" id="WP_124706641.1">
    <property type="nucleotide sequence ID" value="NZ_CP033972.1"/>
</dbReference>
<evidence type="ECO:0008006" key="3">
    <source>
        <dbReference type="Google" id="ProtNLM"/>
    </source>
</evidence>
<gene>
    <name evidence="1" type="ORF">D7316_00200</name>
</gene>
<dbReference type="KEGG" id="gom:D7316_00200"/>
<dbReference type="EMBL" id="CP033972">
    <property type="protein sequence ID" value="AZG43631.1"/>
    <property type="molecule type" value="Genomic_DNA"/>
</dbReference>
<dbReference type="Proteomes" id="UP000271469">
    <property type="component" value="Chromosome"/>
</dbReference>
<dbReference type="AlphaFoldDB" id="A0A3G8JEM2"/>
<reference evidence="1 2" key="1">
    <citation type="submission" date="2018-11" db="EMBL/GenBank/DDBJ databases">
        <title>Gordonia insulae sp. nov., isolated from an island soil.</title>
        <authorList>
            <person name="Kim Y.S."/>
            <person name="Kim S.B."/>
        </authorList>
    </citation>
    <scope>NUCLEOTIDE SEQUENCE [LARGE SCALE GENOMIC DNA]</scope>
    <source>
        <strain evidence="1 2">MMS17-SY073</strain>
    </source>
</reference>
<keyword evidence="2" id="KW-1185">Reference proteome</keyword>
<evidence type="ECO:0000313" key="1">
    <source>
        <dbReference type="EMBL" id="AZG43631.1"/>
    </source>
</evidence>
<evidence type="ECO:0000313" key="2">
    <source>
        <dbReference type="Proteomes" id="UP000271469"/>
    </source>
</evidence>
<accession>A0A3G8JEM2</accession>
<organism evidence="1 2">
    <name type="scientific">Gordonia insulae</name>
    <dbReference type="NCBI Taxonomy" id="2420509"/>
    <lineage>
        <taxon>Bacteria</taxon>
        <taxon>Bacillati</taxon>
        <taxon>Actinomycetota</taxon>
        <taxon>Actinomycetes</taxon>
        <taxon>Mycobacteriales</taxon>
        <taxon>Gordoniaceae</taxon>
        <taxon>Gordonia</taxon>
    </lineage>
</organism>
<proteinExistence type="predicted"/>
<protein>
    <recommendedName>
        <fullName evidence="3">Tetratricopeptide repeat protein</fullName>
    </recommendedName>
</protein>
<name>A0A3G8JEM2_9ACTN</name>
<sequence length="167" mass="17554">MTEAPSDPVLARITAAVGRSHGGDLAGARQTLIALWTEIRPDGDAFHRCVLAHYLADMFADPAEALMWDTRALDAADALSDGPVTAHGHDLQVAAFYPSLHLNLADNLRRLGSFEAAGTHLAAARDRLDLLGDDAYGDIIRQGIAGVAEGIAHRSTAPSPTAPAQAQ</sequence>